<dbReference type="GO" id="GO:0005886">
    <property type="term" value="C:plasma membrane"/>
    <property type="evidence" value="ECO:0007669"/>
    <property type="project" value="TreeGrafter"/>
</dbReference>
<feature type="transmembrane region" description="Helical" evidence="9">
    <location>
        <begin position="266"/>
        <end position="289"/>
    </location>
</feature>
<dbReference type="KEGG" id="scm:SCHCO_02145491"/>
<evidence type="ECO:0000256" key="8">
    <source>
        <dbReference type="SAM" id="MobiDB-lite"/>
    </source>
</evidence>
<gene>
    <name evidence="11" type="ORF">SCHCODRAFT_65036</name>
</gene>
<dbReference type="GeneID" id="9585207"/>
<keyword evidence="6" id="KW-0406">Ion transport</keyword>
<keyword evidence="5 9" id="KW-1133">Transmembrane helix</keyword>
<evidence type="ECO:0000256" key="2">
    <source>
        <dbReference type="ARBA" id="ARBA00008335"/>
    </source>
</evidence>
<feature type="compositionally biased region" description="Basic and acidic residues" evidence="8">
    <location>
        <begin position="14"/>
        <end position="32"/>
    </location>
</feature>
<dbReference type="InterPro" id="IPR011701">
    <property type="entry name" value="MFS"/>
</dbReference>
<dbReference type="PANTHER" id="PTHR23501:SF200">
    <property type="entry name" value="TRANSPORTER, PUTATIVE (AFU_ORTHOLOGUE AFUA_3G01360)-RELATED"/>
    <property type="match status" value="1"/>
</dbReference>
<dbReference type="VEuPathDB" id="FungiDB:SCHCODRAFT_02145491"/>
<dbReference type="PANTHER" id="PTHR23501">
    <property type="entry name" value="MAJOR FACILITATOR SUPERFAMILY"/>
    <property type="match status" value="1"/>
</dbReference>
<dbReference type="FunFam" id="1.20.1250.20:FF:000197">
    <property type="entry name" value="Siderophore iron transporter 1"/>
    <property type="match status" value="1"/>
</dbReference>
<dbReference type="Pfam" id="PF07690">
    <property type="entry name" value="MFS_1"/>
    <property type="match status" value="1"/>
</dbReference>
<feature type="transmembrane region" description="Helical" evidence="9">
    <location>
        <begin position="545"/>
        <end position="564"/>
    </location>
</feature>
<keyword evidence="4 9" id="KW-0812">Transmembrane</keyword>
<evidence type="ECO:0000256" key="7">
    <source>
        <dbReference type="ARBA" id="ARBA00023136"/>
    </source>
</evidence>
<dbReference type="OMA" id="CASSKTF"/>
<feature type="transmembrane region" description="Helical" evidence="9">
    <location>
        <begin position="66"/>
        <end position="83"/>
    </location>
</feature>
<evidence type="ECO:0000313" key="11">
    <source>
        <dbReference type="EMBL" id="EFJ02673.1"/>
    </source>
</evidence>
<reference evidence="11 12" key="1">
    <citation type="journal article" date="2010" name="Nat. Biotechnol.">
        <title>Genome sequence of the model mushroom Schizophyllum commune.</title>
        <authorList>
            <person name="Ohm R.A."/>
            <person name="de Jong J.F."/>
            <person name="Lugones L.G."/>
            <person name="Aerts A."/>
            <person name="Kothe E."/>
            <person name="Stajich J.E."/>
            <person name="de Vries R.P."/>
            <person name="Record E."/>
            <person name="Levasseur A."/>
            <person name="Baker S.E."/>
            <person name="Bartholomew K.A."/>
            <person name="Coutinho P.M."/>
            <person name="Erdmann S."/>
            <person name="Fowler T.J."/>
            <person name="Gathman A.C."/>
            <person name="Lombard V."/>
            <person name="Henrissat B."/>
            <person name="Knabe N."/>
            <person name="Kuees U."/>
            <person name="Lilly W.W."/>
            <person name="Lindquist E."/>
            <person name="Lucas S."/>
            <person name="Magnuson J.K."/>
            <person name="Piumi F."/>
            <person name="Raudaskoski M."/>
            <person name="Salamov A."/>
            <person name="Schmutz J."/>
            <person name="Schwarze F.W.M.R."/>
            <person name="vanKuyk P.A."/>
            <person name="Horton J.S."/>
            <person name="Grigoriev I.V."/>
            <person name="Woesten H.A.B."/>
        </authorList>
    </citation>
    <scope>NUCLEOTIDE SEQUENCE [LARGE SCALE GENOMIC DNA]</scope>
    <source>
        <strain evidence="12">H4-8 / FGSC 9210</strain>
    </source>
</reference>
<evidence type="ECO:0000313" key="12">
    <source>
        <dbReference type="Proteomes" id="UP000007431"/>
    </source>
</evidence>
<feature type="region of interest" description="Disordered" evidence="8">
    <location>
        <begin position="1"/>
        <end position="32"/>
    </location>
</feature>
<dbReference type="Proteomes" id="UP000007431">
    <property type="component" value="Unassembled WGS sequence"/>
</dbReference>
<feature type="transmembrane region" description="Helical" evidence="9">
    <location>
        <begin position="407"/>
        <end position="426"/>
    </location>
</feature>
<accession>D8PKP7</accession>
<feature type="transmembrane region" description="Helical" evidence="9">
    <location>
        <begin position="223"/>
        <end position="246"/>
    </location>
</feature>
<evidence type="ECO:0000256" key="1">
    <source>
        <dbReference type="ARBA" id="ARBA00004141"/>
    </source>
</evidence>
<sequence>MAILQSIAAQFRPSPEHQSPEPSVKEKDSDVEDKAPAAVPVHVADSNTAAGVAGIEAMQAIWGTKGRWILISGLALMMIIFELDNTTVYNYQTFATSSFSQLSKLSAISTAQTLVSAVIKPPIAKLSDVIGRGETYLLTISCYLLSYILCASSATVDVYAGGAMFYAVGQSGTQILDQIIIADISNQRWRGFAIGFSYFPFLITPWVSAFIVDSVVNGIGWRWGIGMFAILMPFCASFIVVTLIYFGRKSRKAGLVVKKRLTLYDYCSLIDLGGMVLLLGGFVMLLLPFCLAATTPSQWKTAYLDALIGVGAVFLIALVPYEKYYAKHPVVPLRYFKNMTIVMSCLLSAFDAVGFACTHTYLYAWSIVTHNYSVRNATFLVYLNGVTQCLVGIGAGWIMYKMRRYKWMLVVGCAIRFVGYGVMMRLRGQENSMAELFVVQAVQGIGSGIVETIVLVSAQIVVPHAELAQISSLVLLIGFLGSAVGQSIAGGIYTNTFPARLHERLPNASDEEVKALINSITGVLPEWGSADRIAVNYAYSDVMRYITIVALAVSVPIMIFGLLLPDKRLGDAHNAAEGTDVAGRLVEAPTEK</sequence>
<dbReference type="RefSeq" id="XP_003037575.1">
    <property type="nucleotide sequence ID" value="XM_003037529.1"/>
</dbReference>
<evidence type="ECO:0000256" key="6">
    <source>
        <dbReference type="ARBA" id="ARBA00023065"/>
    </source>
</evidence>
<dbReference type="InterPro" id="IPR036259">
    <property type="entry name" value="MFS_trans_sf"/>
</dbReference>
<dbReference type="GO" id="GO:0015343">
    <property type="term" value="F:siderophore-iron transmembrane transporter activity"/>
    <property type="evidence" value="ECO:0007669"/>
    <property type="project" value="TreeGrafter"/>
</dbReference>
<feature type="transmembrane region" description="Helical" evidence="9">
    <location>
        <begin position="473"/>
        <end position="493"/>
    </location>
</feature>
<feature type="transmembrane region" description="Helical" evidence="9">
    <location>
        <begin position="144"/>
        <end position="168"/>
    </location>
</feature>
<dbReference type="eggNOG" id="KOG0254">
    <property type="taxonomic scope" value="Eukaryota"/>
</dbReference>
<dbReference type="HOGENOM" id="CLU_012970_2_2_1"/>
<dbReference type="Gene3D" id="1.20.1250.20">
    <property type="entry name" value="MFS general substrate transporter like domains"/>
    <property type="match status" value="2"/>
</dbReference>
<feature type="transmembrane region" description="Helical" evidence="9">
    <location>
        <begin position="301"/>
        <end position="321"/>
    </location>
</feature>
<dbReference type="InterPro" id="IPR020846">
    <property type="entry name" value="MFS_dom"/>
</dbReference>
<keyword evidence="12" id="KW-1185">Reference proteome</keyword>
<feature type="domain" description="Major facilitator superfamily (MFS) profile" evidence="10">
    <location>
        <begin position="70"/>
        <end position="568"/>
    </location>
</feature>
<dbReference type="EMBL" id="GL377302">
    <property type="protein sequence ID" value="EFJ02673.1"/>
    <property type="molecule type" value="Genomic_DNA"/>
</dbReference>
<evidence type="ECO:0000256" key="3">
    <source>
        <dbReference type="ARBA" id="ARBA00022448"/>
    </source>
</evidence>
<evidence type="ECO:0000259" key="10">
    <source>
        <dbReference type="PROSITE" id="PS50850"/>
    </source>
</evidence>
<comment type="subcellular location">
    <subcellularLocation>
        <location evidence="1">Membrane</location>
        <topology evidence="1">Multi-pass membrane protein</topology>
    </subcellularLocation>
</comment>
<keyword evidence="7 9" id="KW-0472">Membrane</keyword>
<keyword evidence="3" id="KW-0813">Transport</keyword>
<feature type="transmembrane region" description="Helical" evidence="9">
    <location>
        <begin position="189"/>
        <end position="211"/>
    </location>
</feature>
<comment type="similarity">
    <text evidence="2">Belongs to the major facilitator superfamily.</text>
</comment>
<dbReference type="InParanoid" id="D8PKP7"/>
<feature type="transmembrane region" description="Helical" evidence="9">
    <location>
        <begin position="438"/>
        <end position="461"/>
    </location>
</feature>
<protein>
    <recommendedName>
        <fullName evidence="10">Major facilitator superfamily (MFS) profile domain-containing protein</fullName>
    </recommendedName>
</protein>
<dbReference type="SUPFAM" id="SSF103473">
    <property type="entry name" value="MFS general substrate transporter"/>
    <property type="match status" value="1"/>
</dbReference>
<evidence type="ECO:0000256" key="9">
    <source>
        <dbReference type="SAM" id="Phobius"/>
    </source>
</evidence>
<feature type="transmembrane region" description="Helical" evidence="9">
    <location>
        <begin position="379"/>
        <end position="400"/>
    </location>
</feature>
<dbReference type="OrthoDB" id="2241241at2759"/>
<feature type="transmembrane region" description="Helical" evidence="9">
    <location>
        <begin position="341"/>
        <end position="364"/>
    </location>
</feature>
<dbReference type="AlphaFoldDB" id="D8PKP7"/>
<evidence type="ECO:0000256" key="5">
    <source>
        <dbReference type="ARBA" id="ARBA00022989"/>
    </source>
</evidence>
<organism evidence="12">
    <name type="scientific">Schizophyllum commune (strain H4-8 / FGSC 9210)</name>
    <name type="common">Split gill fungus</name>
    <dbReference type="NCBI Taxonomy" id="578458"/>
    <lineage>
        <taxon>Eukaryota</taxon>
        <taxon>Fungi</taxon>
        <taxon>Dikarya</taxon>
        <taxon>Basidiomycota</taxon>
        <taxon>Agaricomycotina</taxon>
        <taxon>Agaricomycetes</taxon>
        <taxon>Agaricomycetidae</taxon>
        <taxon>Agaricales</taxon>
        <taxon>Schizophyllaceae</taxon>
        <taxon>Schizophyllum</taxon>
    </lineage>
</organism>
<evidence type="ECO:0000256" key="4">
    <source>
        <dbReference type="ARBA" id="ARBA00022692"/>
    </source>
</evidence>
<dbReference type="PROSITE" id="PS50850">
    <property type="entry name" value="MFS"/>
    <property type="match status" value="1"/>
</dbReference>
<proteinExistence type="inferred from homology"/>
<name>D8PKP7_SCHCM</name>